<dbReference type="EMBL" id="LANR01000001">
    <property type="protein sequence ID" value="KJV61786.1"/>
    <property type="molecule type" value="Genomic_DNA"/>
</dbReference>
<accession>A0A0F3N1N4</accession>
<proteinExistence type="predicted"/>
<organism evidence="1 2">
    <name type="scientific">Rickettsia amblyommatis str. Ac/Pa</name>
    <dbReference type="NCBI Taxonomy" id="1359164"/>
    <lineage>
        <taxon>Bacteria</taxon>
        <taxon>Pseudomonadati</taxon>
        <taxon>Pseudomonadota</taxon>
        <taxon>Alphaproteobacteria</taxon>
        <taxon>Rickettsiales</taxon>
        <taxon>Rickettsiaceae</taxon>
        <taxon>Rickettsieae</taxon>
        <taxon>Rickettsia</taxon>
        <taxon>spotted fever group</taxon>
    </lineage>
</organism>
<dbReference type="AlphaFoldDB" id="A0A0F3N1N4"/>
<dbReference type="RefSeq" id="WP_014392010.1">
    <property type="nucleotide sequence ID" value="NZ_LANR01000001.1"/>
</dbReference>
<name>A0A0F3N1N4_RICAM</name>
<comment type="caution">
    <text evidence="1">The sequence shown here is derived from an EMBL/GenBank/DDBJ whole genome shotgun (WGS) entry which is preliminary data.</text>
</comment>
<evidence type="ECO:0000313" key="2">
    <source>
        <dbReference type="Proteomes" id="UP000033556"/>
    </source>
</evidence>
<protein>
    <submittedName>
        <fullName evidence="1">Uncharacterized protein</fullName>
    </submittedName>
</protein>
<reference evidence="1 2" key="1">
    <citation type="submission" date="2015-01" db="EMBL/GenBank/DDBJ databases">
        <title>Genome Sequencing of Rickettsiales.</title>
        <authorList>
            <person name="Daugherty S.C."/>
            <person name="Su Q."/>
            <person name="Abolude K."/>
            <person name="Beier-Sexton M."/>
            <person name="Carlyon J.A."/>
            <person name="Carter R."/>
            <person name="Day N.P."/>
            <person name="Dumler S.J."/>
            <person name="Dyachenko V."/>
            <person name="Godinez A."/>
            <person name="Kurtti T.J."/>
            <person name="Lichay M."/>
            <person name="Mullins K.E."/>
            <person name="Ott S."/>
            <person name="Pappas-Brown V."/>
            <person name="Paris D.H."/>
            <person name="Patel P."/>
            <person name="Richards A.L."/>
            <person name="Sadzewicz L."/>
            <person name="Sears K."/>
            <person name="Seidman D."/>
            <person name="Sengamalay N."/>
            <person name="Stenos J."/>
            <person name="Tallon L.J."/>
            <person name="Vincent G."/>
            <person name="Fraser C.M."/>
            <person name="Munderloh U."/>
            <person name="Dunning-Hotopp J.C."/>
        </authorList>
    </citation>
    <scope>NUCLEOTIDE SEQUENCE [LARGE SCALE GENOMIC DNA]</scope>
    <source>
        <strain evidence="1 2">Ac/Pa</strain>
    </source>
</reference>
<sequence>MRLGIEIAREVAAKKLNKQISSLTYEELKKYGPMILFNGGAYDNKLLQEALDKNIITDYPKENFYTFTKTKPIPADNLKLYIKSMKTVILT</sequence>
<gene>
    <name evidence="1" type="ORF">APHACPA_0800</name>
</gene>
<dbReference type="Proteomes" id="UP000033556">
    <property type="component" value="Unassembled WGS sequence"/>
</dbReference>
<dbReference type="PATRIC" id="fig|1359164.3.peg.790"/>
<keyword evidence="2" id="KW-1185">Reference proteome</keyword>
<evidence type="ECO:0000313" key="1">
    <source>
        <dbReference type="EMBL" id="KJV61786.1"/>
    </source>
</evidence>